<evidence type="ECO:0000313" key="2">
    <source>
        <dbReference type="Proteomes" id="UP000075682"/>
    </source>
</evidence>
<dbReference type="EMBL" id="LHZN01000085">
    <property type="protein sequence ID" value="KXV42198.1"/>
    <property type="molecule type" value="Genomic_DNA"/>
</dbReference>
<evidence type="ECO:0000313" key="1">
    <source>
        <dbReference type="EMBL" id="KXV42198.1"/>
    </source>
</evidence>
<protein>
    <submittedName>
        <fullName evidence="1">Uncharacterized protein</fullName>
    </submittedName>
</protein>
<accession>A0AAW3R0J5</accession>
<dbReference type="Proteomes" id="UP000075682">
    <property type="component" value="Unassembled WGS sequence"/>
</dbReference>
<reference evidence="1 2" key="1">
    <citation type="submission" date="2015-06" db="EMBL/GenBank/DDBJ databases">
        <title>Improved classification and identification of acetic acid bacteria using matrix-assisted laser desorption/ionization time-of-flight mass spectrometry; Gluconobacter nephelii and Gluconobacter uchimurae are later heterotypic synonyms of Gluconobacter japonicus and Gluconobacter oxydans, respectively.</title>
        <authorList>
            <person name="Li L."/>
            <person name="Cleenwerck I."/>
            <person name="De Vuyst L."/>
            <person name="Vandamme P."/>
        </authorList>
    </citation>
    <scope>NUCLEOTIDE SEQUENCE [LARGE SCALE GENOMIC DNA]</scope>
    <source>
        <strain evidence="1 2">LMG 1356</strain>
    </source>
</reference>
<gene>
    <name evidence="1" type="ORF">AD941_01605</name>
</gene>
<dbReference type="RefSeq" id="WP_062027408.1">
    <property type="nucleotide sequence ID" value="NZ_LHZN01000085.1"/>
</dbReference>
<dbReference type="AlphaFoldDB" id="A0AAW3R0J5"/>
<name>A0AAW3R0J5_9PROT</name>
<proteinExistence type="predicted"/>
<sequence length="71" mass="8107">MQVPSEVFYGKIHLSQDFAKSGVLGFFTWKARLVEGCEIDNVAWCERAGISQALVKSDETMRFHKHREGSF</sequence>
<organism evidence="1 2">
    <name type="scientific">Gluconobacter albidus</name>
    <dbReference type="NCBI Taxonomy" id="318683"/>
    <lineage>
        <taxon>Bacteria</taxon>
        <taxon>Pseudomonadati</taxon>
        <taxon>Pseudomonadota</taxon>
        <taxon>Alphaproteobacteria</taxon>
        <taxon>Acetobacterales</taxon>
        <taxon>Acetobacteraceae</taxon>
        <taxon>Gluconobacter</taxon>
    </lineage>
</organism>
<comment type="caution">
    <text evidence="1">The sequence shown here is derived from an EMBL/GenBank/DDBJ whole genome shotgun (WGS) entry which is preliminary data.</text>
</comment>